<evidence type="ECO:0000256" key="2">
    <source>
        <dbReference type="SAM" id="Phobius"/>
    </source>
</evidence>
<keyword evidence="2" id="KW-1133">Transmembrane helix</keyword>
<dbReference type="AlphaFoldDB" id="A0A1U9QWJ6"/>
<protein>
    <submittedName>
        <fullName evidence="3">Uncharacterized protein</fullName>
    </submittedName>
</protein>
<feature type="transmembrane region" description="Helical" evidence="2">
    <location>
        <begin position="55"/>
        <end position="75"/>
    </location>
</feature>
<keyword evidence="2" id="KW-0812">Transmembrane</keyword>
<dbReference type="EMBL" id="CP018047">
    <property type="protein sequence ID" value="AQU68479.1"/>
    <property type="molecule type" value="Genomic_DNA"/>
</dbReference>
<feature type="compositionally biased region" description="Basic and acidic residues" evidence="1">
    <location>
        <begin position="156"/>
        <end position="169"/>
    </location>
</feature>
<name>A0A1U9QWJ6_STRNV</name>
<feature type="compositionally biased region" description="Pro residues" evidence="1">
    <location>
        <begin position="193"/>
        <end position="203"/>
    </location>
</feature>
<accession>A0A1U9QWJ6</accession>
<gene>
    <name evidence="3" type="ORF">BBN63_21950</name>
</gene>
<sequence>MDVTVELDGLGRQLSELPGRTTEATGTPAARAADSAEGPVFVDASGRRSKKLRRLGWVLAIASACYAVALVAALIGGSSSAPWLQIPGVSDKRDSDKVEIQPPPTDRPTVVATPGAGGLDPSPTDSVPGTPSAPGASAGASDDPDPSGSASGTPDPDPKPGKPDPKPDPGDPDPGPGEPDPEPNPGESDPGGPVDPGPDPGTDPTPSGSTPVDPPVVQDGQQAVAEGAE</sequence>
<organism evidence="3 4">
    <name type="scientific">Streptomyces niveus</name>
    <name type="common">Streptomyces spheroides</name>
    <dbReference type="NCBI Taxonomy" id="193462"/>
    <lineage>
        <taxon>Bacteria</taxon>
        <taxon>Bacillati</taxon>
        <taxon>Actinomycetota</taxon>
        <taxon>Actinomycetes</taxon>
        <taxon>Kitasatosporales</taxon>
        <taxon>Streptomycetaceae</taxon>
        <taxon>Streptomyces</taxon>
    </lineage>
</organism>
<evidence type="ECO:0000313" key="3">
    <source>
        <dbReference type="EMBL" id="AQU68479.1"/>
    </source>
</evidence>
<feature type="compositionally biased region" description="Pro residues" evidence="1">
    <location>
        <begin position="172"/>
        <end position="184"/>
    </location>
</feature>
<evidence type="ECO:0000256" key="1">
    <source>
        <dbReference type="SAM" id="MobiDB-lite"/>
    </source>
</evidence>
<keyword evidence="4" id="KW-1185">Reference proteome</keyword>
<feature type="compositionally biased region" description="Low complexity" evidence="1">
    <location>
        <begin position="128"/>
        <end position="154"/>
    </location>
</feature>
<dbReference type="RefSeq" id="WP_237285721.1">
    <property type="nucleotide sequence ID" value="NZ_CP018047.1"/>
</dbReference>
<dbReference type="Proteomes" id="UP000189677">
    <property type="component" value="Chromosome"/>
</dbReference>
<keyword evidence="2" id="KW-0472">Membrane</keyword>
<dbReference type="KEGG" id="snw:BBN63_21950"/>
<dbReference type="PRINTS" id="PR01217">
    <property type="entry name" value="PRICHEXTENSN"/>
</dbReference>
<feature type="region of interest" description="Disordered" evidence="1">
    <location>
        <begin position="87"/>
        <end position="229"/>
    </location>
</feature>
<evidence type="ECO:0000313" key="4">
    <source>
        <dbReference type="Proteomes" id="UP000189677"/>
    </source>
</evidence>
<feature type="compositionally biased region" description="Basic and acidic residues" evidence="1">
    <location>
        <begin position="90"/>
        <end position="99"/>
    </location>
</feature>
<proteinExistence type="predicted"/>
<reference evidence="3 4" key="1">
    <citation type="submission" date="2016-11" db="EMBL/GenBank/DDBJ databases">
        <title>Complete genome sequence of Streptomyces niveus SCSIO 3406.</title>
        <authorList>
            <person name="Zhu Q."/>
            <person name="Cheng W."/>
            <person name="Song Y."/>
            <person name="Li Q."/>
            <person name="Ju J."/>
        </authorList>
    </citation>
    <scope>NUCLEOTIDE SEQUENCE [LARGE SCALE GENOMIC DNA]</scope>
    <source>
        <strain evidence="3 4">SCSIO 3406</strain>
    </source>
</reference>